<feature type="compositionally biased region" description="Polar residues" evidence="2">
    <location>
        <begin position="176"/>
        <end position="189"/>
    </location>
</feature>
<feature type="compositionally biased region" description="Low complexity" evidence="2">
    <location>
        <begin position="1076"/>
        <end position="1087"/>
    </location>
</feature>
<feature type="compositionally biased region" description="Polar residues" evidence="2">
    <location>
        <begin position="1094"/>
        <end position="1114"/>
    </location>
</feature>
<reference evidence="3 4" key="1">
    <citation type="submission" date="2014-06" db="EMBL/GenBank/DDBJ databases">
        <authorList>
            <person name="Swart Estienne"/>
        </authorList>
    </citation>
    <scope>NUCLEOTIDE SEQUENCE [LARGE SCALE GENOMIC DNA]</scope>
    <source>
        <strain evidence="3 4">130c</strain>
    </source>
</reference>
<gene>
    <name evidence="3" type="primary">Contig19355.g20520</name>
    <name evidence="3" type="ORF">STYLEM_12420</name>
</gene>
<feature type="compositionally biased region" description="Polar residues" evidence="2">
    <location>
        <begin position="931"/>
        <end position="954"/>
    </location>
</feature>
<dbReference type="EMBL" id="CCKQ01011801">
    <property type="protein sequence ID" value="CDW83375.1"/>
    <property type="molecule type" value="Genomic_DNA"/>
</dbReference>
<dbReference type="Proteomes" id="UP000039865">
    <property type="component" value="Unassembled WGS sequence"/>
</dbReference>
<accession>A0A078ALY9</accession>
<evidence type="ECO:0000256" key="1">
    <source>
        <dbReference type="SAM" id="Coils"/>
    </source>
</evidence>
<feature type="coiled-coil region" evidence="1">
    <location>
        <begin position="401"/>
        <end position="509"/>
    </location>
</feature>
<feature type="compositionally biased region" description="Low complexity" evidence="2">
    <location>
        <begin position="166"/>
        <end position="175"/>
    </location>
</feature>
<evidence type="ECO:0000313" key="3">
    <source>
        <dbReference type="EMBL" id="CDW83375.1"/>
    </source>
</evidence>
<feature type="region of interest" description="Disordered" evidence="2">
    <location>
        <begin position="662"/>
        <end position="686"/>
    </location>
</feature>
<dbReference type="InParanoid" id="A0A078ALY9"/>
<organism evidence="3 4">
    <name type="scientific">Stylonychia lemnae</name>
    <name type="common">Ciliate</name>
    <dbReference type="NCBI Taxonomy" id="5949"/>
    <lineage>
        <taxon>Eukaryota</taxon>
        <taxon>Sar</taxon>
        <taxon>Alveolata</taxon>
        <taxon>Ciliophora</taxon>
        <taxon>Intramacronucleata</taxon>
        <taxon>Spirotrichea</taxon>
        <taxon>Stichotrichia</taxon>
        <taxon>Sporadotrichida</taxon>
        <taxon>Oxytrichidae</taxon>
        <taxon>Stylonychinae</taxon>
        <taxon>Stylonychia</taxon>
    </lineage>
</organism>
<protein>
    <submittedName>
        <fullName evidence="3">Uncharacterized protein</fullName>
    </submittedName>
</protein>
<dbReference type="AlphaFoldDB" id="A0A078ALY9"/>
<keyword evidence="4" id="KW-1185">Reference proteome</keyword>
<sequence>MQSSSSTRNINQYRKHSSPKSSDSSFEQSFDAKIEKSALLAKLDEMTKAIDIYKEIKTKGSYCSSANLSNNPIGVSVSSRNVSSQLLKMNSRTTTSNNTSTQAITKKITNNASMSCLSPKIQQKSDSILEANITPSRKQQQVDVEMRKISHLISVSSDEDLYKKQTQTTQQLKNQDIPNSPSCGQTQDNNENLFTVTTINNSGYENYNTLGNDNYNNNGTGNSTLNLYLDVNTSPNFNNMQNIIDTQNSQRSIDNSSHGKQIQMYDQDTQTKNPELRHQGLQCDLEFHQQSEFIDKHKQQLQTFEEMLSLLKQQLALQQESENELRNQINKMVEEIQVLSQEKYQAISREQQLLQQTEQLVKIVDDQTEELKCKDIQMNQLQDYELKYFDLQRVQSQLTPQIEVERLHDQFENEKKELRKQIEDFQGKLALEFSKKRKAKQEYEEQVASIEQENTYYKEKYLDMKDLLAKCTEQLREFEELNQMRNDVIEKLERENTNLKQILRGGNQSSNHSLPTINQNSIMQTPSVSSLQPSQSSELPAPQLLLSSNQYKNNQLIQSFAAGSQMTPGKEDKSFSLNLQQVNCERSRQMSRDVSRISEKNDISRVTEIEQICQDNDLMEVRKSLGGTLYMSERKASYYNRRNGGDRGGGLTQQLTELQSQMRAGPASQKLTPKGQRNLPKQSTFSNDQHQRMEFQGQEYMTLDAQDNNPQYHTDLELEQARQQDYQQKSQLLSPVQSISQYEQEYKRKRFEQNYLSPNGRDTANIQDSHKLSFGNMKSPIQLSQDPYSQSEAKYTNQKYQKLKHDKENDGCSSALLDQRALQDMSPLLSSRSNYRVQHQQQFENQNKSKQIVTYHNNQFINGNFEPHRQLLNYRDSAPKQQHLIQYSQAQNSLSYRNNQTIQLHAYPQDNRIFRVLASDDELQNRDCQSGLLQGYSNGNNSHLTYSENDTQSSKSRKKPFEYQTNSMLQQNDNSVANTAITHNNYQSSCTFAQIQNESLVYQNNNETQIYGNNDTFVTHISANSKQKSQQSKSSIRDEIKKLHNNINTLRQKMNIPSRTQINNYNHQSEKQPQRSNSGSSSKSTLKGSDESPTHSTRSFPQRNQQQNLIILDE</sequence>
<feature type="region of interest" description="Disordered" evidence="2">
    <location>
        <begin position="1"/>
        <end position="27"/>
    </location>
</feature>
<evidence type="ECO:0000256" key="2">
    <source>
        <dbReference type="SAM" id="MobiDB-lite"/>
    </source>
</evidence>
<feature type="coiled-coil region" evidence="1">
    <location>
        <begin position="1026"/>
        <end position="1053"/>
    </location>
</feature>
<name>A0A078ALY9_STYLE</name>
<keyword evidence="1" id="KW-0175">Coiled coil</keyword>
<feature type="region of interest" description="Disordered" evidence="2">
    <location>
        <begin position="931"/>
        <end position="960"/>
    </location>
</feature>
<feature type="region of interest" description="Disordered" evidence="2">
    <location>
        <begin position="1067"/>
        <end position="1114"/>
    </location>
</feature>
<evidence type="ECO:0000313" key="4">
    <source>
        <dbReference type="Proteomes" id="UP000039865"/>
    </source>
</evidence>
<proteinExistence type="predicted"/>
<feature type="compositionally biased region" description="Polar residues" evidence="2">
    <location>
        <begin position="1"/>
        <end position="12"/>
    </location>
</feature>
<feature type="region of interest" description="Disordered" evidence="2">
    <location>
        <begin position="166"/>
        <end position="189"/>
    </location>
</feature>
<feature type="coiled-coil region" evidence="1">
    <location>
        <begin position="294"/>
        <end position="342"/>
    </location>
</feature>